<gene>
    <name evidence="4" type="ORF">SAMN05216259_11916</name>
</gene>
<dbReference type="RefSeq" id="WP_093787851.1">
    <property type="nucleotide sequence ID" value="NZ_FNIE01000019.1"/>
</dbReference>
<evidence type="ECO:0000313" key="5">
    <source>
        <dbReference type="Proteomes" id="UP000199341"/>
    </source>
</evidence>
<dbReference type="PANTHER" id="PTHR40111">
    <property type="entry name" value="CEPHALOSPORIN-C DEACETYLASE"/>
    <property type="match status" value="1"/>
</dbReference>
<dbReference type="Gene3D" id="3.40.50.1820">
    <property type="entry name" value="alpha/beta hydrolase"/>
    <property type="match status" value="1"/>
</dbReference>
<dbReference type="EMBL" id="FNIE01000019">
    <property type="protein sequence ID" value="SDP17851.1"/>
    <property type="molecule type" value="Genomic_DNA"/>
</dbReference>
<dbReference type="AlphaFoldDB" id="A0A1H0QKE4"/>
<sequence length="337" mass="36476">MAQFDLPLTELQDYRSKLEQPPDFEEFWTRTLAGADSFPLAPQFSPYDAALPNVAAYDVRFSGFGGDAVHAWLLVPRAAAGPVPCVVQYLGYGSGRGYPHDHTLWAAAGWAVLVMDTRGVSGVNGSPGSTADPHGTSGPQVPGFVTRGIHDPEQYYYRRVFTDAVRAVRAAAAAPGVDPDRIVVAGGSQGGAIAQAAAALHTVVTPPPGAPVPLAALIDVPFLTHVRRAVEITDAEPYQELVRYLSTRRHDAERVFRTLGYFDGLQMAPFGQVPALYSVALRDPVCPPSTVFAAYHAWPGPKRITVWPFNQHEGGGSEQRGEQLRWLRDLLHDVSRS</sequence>
<dbReference type="Proteomes" id="UP000199341">
    <property type="component" value="Unassembled WGS sequence"/>
</dbReference>
<feature type="active site" description="Charge relay system" evidence="1">
    <location>
        <position position="283"/>
    </location>
</feature>
<dbReference type="InterPro" id="IPR039069">
    <property type="entry name" value="CE7"/>
</dbReference>
<feature type="binding site" evidence="2">
    <location>
        <position position="92"/>
    </location>
    <ligand>
        <name>substrate</name>
    </ligand>
</feature>
<accession>A0A1H0QKE4</accession>
<dbReference type="SUPFAM" id="SSF53474">
    <property type="entry name" value="alpha/beta-Hydrolases"/>
    <property type="match status" value="1"/>
</dbReference>
<feature type="active site" description="Charge relay system" evidence="1">
    <location>
        <position position="312"/>
    </location>
</feature>
<evidence type="ECO:0000259" key="3">
    <source>
        <dbReference type="Pfam" id="PF05448"/>
    </source>
</evidence>
<dbReference type="OrthoDB" id="9770528at2"/>
<keyword evidence="5" id="KW-1185">Reference proteome</keyword>
<dbReference type="PANTHER" id="PTHR40111:SF1">
    <property type="entry name" value="CEPHALOSPORIN-C DEACETYLASE"/>
    <property type="match status" value="1"/>
</dbReference>
<organism evidence="4 5">
    <name type="scientific">Actinacidiphila guanduensis</name>
    <dbReference type="NCBI Taxonomy" id="310781"/>
    <lineage>
        <taxon>Bacteria</taxon>
        <taxon>Bacillati</taxon>
        <taxon>Actinomycetota</taxon>
        <taxon>Actinomycetes</taxon>
        <taxon>Kitasatosporales</taxon>
        <taxon>Streptomycetaceae</taxon>
        <taxon>Actinacidiphila</taxon>
    </lineage>
</organism>
<reference evidence="4 5" key="1">
    <citation type="submission" date="2016-10" db="EMBL/GenBank/DDBJ databases">
        <authorList>
            <person name="de Groot N.N."/>
        </authorList>
    </citation>
    <scope>NUCLEOTIDE SEQUENCE [LARGE SCALE GENOMIC DNA]</scope>
    <source>
        <strain evidence="4 5">CGMCC 4.2022</strain>
    </source>
</reference>
<dbReference type="Pfam" id="PF05448">
    <property type="entry name" value="AXE1"/>
    <property type="match status" value="1"/>
</dbReference>
<protein>
    <submittedName>
        <fullName evidence="4">Cephalosporin-C deacetylase</fullName>
    </submittedName>
</protein>
<dbReference type="InterPro" id="IPR008391">
    <property type="entry name" value="AXE1_dom"/>
</dbReference>
<dbReference type="GO" id="GO:0052689">
    <property type="term" value="F:carboxylic ester hydrolase activity"/>
    <property type="evidence" value="ECO:0007669"/>
    <property type="project" value="TreeGrafter"/>
</dbReference>
<dbReference type="GO" id="GO:0005976">
    <property type="term" value="P:polysaccharide metabolic process"/>
    <property type="evidence" value="ECO:0007669"/>
    <property type="project" value="TreeGrafter"/>
</dbReference>
<feature type="domain" description="Acetyl xylan esterase" evidence="3">
    <location>
        <begin position="1"/>
        <end position="329"/>
    </location>
</feature>
<evidence type="ECO:0000256" key="1">
    <source>
        <dbReference type="PIRSR" id="PIRSR639069-1"/>
    </source>
</evidence>
<feature type="active site" description="Nucleophile" evidence="1">
    <location>
        <position position="188"/>
    </location>
</feature>
<name>A0A1H0QKE4_9ACTN</name>
<evidence type="ECO:0000256" key="2">
    <source>
        <dbReference type="PIRSR" id="PIRSR639069-2"/>
    </source>
</evidence>
<dbReference type="STRING" id="310781.SAMN05216259_11916"/>
<evidence type="ECO:0000313" key="4">
    <source>
        <dbReference type="EMBL" id="SDP17851.1"/>
    </source>
</evidence>
<proteinExistence type="predicted"/>
<dbReference type="InterPro" id="IPR029058">
    <property type="entry name" value="AB_hydrolase_fold"/>
</dbReference>